<dbReference type="Pfam" id="PF08808">
    <property type="entry name" value="RES"/>
    <property type="match status" value="1"/>
</dbReference>
<organism evidence="2 3">
    <name type="scientific">Candidatus Accumulibacter meliphilus</name>
    <dbReference type="NCBI Taxonomy" id="2211374"/>
    <lineage>
        <taxon>Bacteria</taxon>
        <taxon>Pseudomonadati</taxon>
        <taxon>Pseudomonadota</taxon>
        <taxon>Betaproteobacteria</taxon>
        <taxon>Candidatus Accumulibacter</taxon>
    </lineage>
</organism>
<feature type="domain" description="RES" evidence="1">
    <location>
        <begin position="19"/>
        <end position="147"/>
    </location>
</feature>
<name>A0A369XVA9_9PROT</name>
<accession>A0A369XVA9</accession>
<evidence type="ECO:0000313" key="3">
    <source>
        <dbReference type="Proteomes" id="UP000253831"/>
    </source>
</evidence>
<dbReference type="SMART" id="SM00953">
    <property type="entry name" value="RES"/>
    <property type="match status" value="1"/>
</dbReference>
<sequence length="167" mass="17534">MSVALWRIALASRSIAPTDLGGLGAGNTGGRWNSPGRPVVYAATSASLACLETVVHLNAGGLPLNRVLVRIDVPDEVWNVRQSLLLASLAEGWNAVPAGSVSAEAGNAWLDGLLSALLIVPSAIVPDEFNVLLNPRHADAAKVTATAVRPWTYDARLLVERGTREVP</sequence>
<reference evidence="2 3" key="1">
    <citation type="submission" date="2018-05" db="EMBL/GenBank/DDBJ databases">
        <title>Integrated omic analyses show evidence that a Ca. Accumulibacter phosphatis strain performs denitrification under micro-aerobic conditions.</title>
        <authorList>
            <person name="Camejo P.Y."/>
            <person name="Katherine M.D."/>
            <person name="Daniel N.R."/>
        </authorList>
    </citation>
    <scope>NUCLEOTIDE SEQUENCE [LARGE SCALE GENOMIC DNA]</scope>
    <source>
        <strain evidence="2">UW-LDO-IC</strain>
    </source>
</reference>
<dbReference type="AlphaFoldDB" id="A0A369XVA9"/>
<evidence type="ECO:0000313" key="2">
    <source>
        <dbReference type="EMBL" id="RDE52107.1"/>
    </source>
</evidence>
<gene>
    <name evidence="2" type="ORF">DVS81_02425</name>
</gene>
<dbReference type="EMBL" id="QPGA01000002">
    <property type="protein sequence ID" value="RDE52107.1"/>
    <property type="molecule type" value="Genomic_DNA"/>
</dbReference>
<dbReference type="InterPro" id="IPR014914">
    <property type="entry name" value="RES_dom"/>
</dbReference>
<protein>
    <submittedName>
        <fullName evidence="2">RES domain-containing protein</fullName>
    </submittedName>
</protein>
<evidence type="ECO:0000259" key="1">
    <source>
        <dbReference type="SMART" id="SM00953"/>
    </source>
</evidence>
<comment type="caution">
    <text evidence="2">The sequence shown here is derived from an EMBL/GenBank/DDBJ whole genome shotgun (WGS) entry which is preliminary data.</text>
</comment>
<proteinExistence type="predicted"/>
<dbReference type="Proteomes" id="UP000253831">
    <property type="component" value="Unassembled WGS sequence"/>
</dbReference>